<dbReference type="Proteomes" id="UP000241769">
    <property type="component" value="Unassembled WGS sequence"/>
</dbReference>
<feature type="transmembrane region" description="Helical" evidence="2">
    <location>
        <begin position="197"/>
        <end position="219"/>
    </location>
</feature>
<protein>
    <submittedName>
        <fullName evidence="4">Solute carrier family 35 member F5-like</fullName>
    </submittedName>
</protein>
<dbReference type="InterPro" id="IPR037185">
    <property type="entry name" value="EmrE-like"/>
</dbReference>
<evidence type="ECO:0000256" key="2">
    <source>
        <dbReference type="SAM" id="Phobius"/>
    </source>
</evidence>
<keyword evidence="2" id="KW-1133">Transmembrane helix</keyword>
<feature type="transmembrane region" description="Helical" evidence="2">
    <location>
        <begin position="326"/>
        <end position="344"/>
    </location>
</feature>
<evidence type="ECO:0000256" key="1">
    <source>
        <dbReference type="SAM" id="MobiDB-lite"/>
    </source>
</evidence>
<accession>A0A2P6N5M4</accession>
<feature type="transmembrane region" description="Helical" evidence="2">
    <location>
        <begin position="268"/>
        <end position="288"/>
    </location>
</feature>
<feature type="transmembrane region" description="Helical" evidence="2">
    <location>
        <begin position="139"/>
        <end position="157"/>
    </location>
</feature>
<feature type="compositionally biased region" description="Acidic residues" evidence="1">
    <location>
        <begin position="21"/>
        <end position="32"/>
    </location>
</feature>
<sequence length="364" mass="40363">MNTSRDERSYLSPKSRRYGSDDAEPYYSEPEDNSASVPGPSCCSSLLIAIVVSSTLVVITTIGEQDQNLKPFRSLWLAIVPSIFMFPMHLLIQKLRDSTVGKITSWTTFALNALFSAILYIAQYYCYLLSLRYTTGASALAIFNASVALVYLLTLFFTRDQVALGKLLAVIMCILGAIMICLSNTEKVLNGRDDESWIGDALAAVSCTLYSIYVIHYQYVIKKPHLASICAYMSLVGVFDILLLLVFPILHHTQLEVWSLPSDKNEMWLSLGLSLSIFVSNLFIWIGAPFTSPLFVSISHILAVPISFGVDLVLKHWQHQVIKISALGLCGTLIIALGFCFLKIKLDIKTICGKKKSHSSYVSS</sequence>
<reference evidence="4 5" key="1">
    <citation type="journal article" date="2018" name="Genome Biol. Evol.">
        <title>Multiple Roots of Fruiting Body Formation in Amoebozoa.</title>
        <authorList>
            <person name="Hillmann F."/>
            <person name="Forbes G."/>
            <person name="Novohradska S."/>
            <person name="Ferling I."/>
            <person name="Riege K."/>
            <person name="Groth M."/>
            <person name="Westermann M."/>
            <person name="Marz M."/>
            <person name="Spaller T."/>
            <person name="Winckler T."/>
            <person name="Schaap P."/>
            <person name="Glockner G."/>
        </authorList>
    </citation>
    <scope>NUCLEOTIDE SEQUENCE [LARGE SCALE GENOMIC DNA]</scope>
    <source>
        <strain evidence="4 5">Jena</strain>
    </source>
</reference>
<dbReference type="GO" id="GO:0016020">
    <property type="term" value="C:membrane"/>
    <property type="evidence" value="ECO:0007669"/>
    <property type="project" value="InterPro"/>
</dbReference>
<feature type="domain" description="EamA" evidence="3">
    <location>
        <begin position="47"/>
        <end position="180"/>
    </location>
</feature>
<dbReference type="InterPro" id="IPR026505">
    <property type="entry name" value="Solute_c_fam_35_mem_F3/F4"/>
</dbReference>
<proteinExistence type="predicted"/>
<dbReference type="OrthoDB" id="18137at2759"/>
<dbReference type="InterPro" id="IPR000620">
    <property type="entry name" value="EamA_dom"/>
</dbReference>
<dbReference type="PANTHER" id="PTHR19346:SF4">
    <property type="entry name" value="SUGAR PHOSPHATE TRANSPORTER DOMAIN-CONTAINING PROTEIN"/>
    <property type="match status" value="1"/>
</dbReference>
<dbReference type="AlphaFoldDB" id="A0A2P6N5M4"/>
<feature type="transmembrane region" description="Helical" evidence="2">
    <location>
        <begin position="225"/>
        <end position="247"/>
    </location>
</feature>
<evidence type="ECO:0000313" key="4">
    <source>
        <dbReference type="EMBL" id="PRP79251.1"/>
    </source>
</evidence>
<keyword evidence="5" id="KW-1185">Reference proteome</keyword>
<name>A0A2P6N5M4_9EUKA</name>
<evidence type="ECO:0000259" key="3">
    <source>
        <dbReference type="Pfam" id="PF00892"/>
    </source>
</evidence>
<dbReference type="InParanoid" id="A0A2P6N5M4"/>
<feature type="region of interest" description="Disordered" evidence="1">
    <location>
        <begin position="1"/>
        <end position="36"/>
    </location>
</feature>
<dbReference type="EMBL" id="MDYQ01000191">
    <property type="protein sequence ID" value="PRP79251.1"/>
    <property type="molecule type" value="Genomic_DNA"/>
</dbReference>
<feature type="transmembrane region" description="Helical" evidence="2">
    <location>
        <begin position="163"/>
        <end position="185"/>
    </location>
</feature>
<dbReference type="Pfam" id="PF00892">
    <property type="entry name" value="EamA"/>
    <property type="match status" value="1"/>
</dbReference>
<feature type="transmembrane region" description="Helical" evidence="2">
    <location>
        <begin position="104"/>
        <end position="127"/>
    </location>
</feature>
<comment type="caution">
    <text evidence="4">The sequence shown here is derived from an EMBL/GenBank/DDBJ whole genome shotgun (WGS) entry which is preliminary data.</text>
</comment>
<feature type="transmembrane region" description="Helical" evidence="2">
    <location>
        <begin position="44"/>
        <end position="63"/>
    </location>
</feature>
<dbReference type="PANTHER" id="PTHR19346">
    <property type="entry name" value="SUGAR PHOSPHATE TRANSPORTER DOMAIN-CONTAINING PROTEIN"/>
    <property type="match status" value="1"/>
</dbReference>
<organism evidence="4 5">
    <name type="scientific">Planoprotostelium fungivorum</name>
    <dbReference type="NCBI Taxonomy" id="1890364"/>
    <lineage>
        <taxon>Eukaryota</taxon>
        <taxon>Amoebozoa</taxon>
        <taxon>Evosea</taxon>
        <taxon>Variosea</taxon>
        <taxon>Cavosteliida</taxon>
        <taxon>Cavosteliaceae</taxon>
        <taxon>Planoprotostelium</taxon>
    </lineage>
</organism>
<feature type="transmembrane region" description="Helical" evidence="2">
    <location>
        <begin position="294"/>
        <end position="314"/>
    </location>
</feature>
<evidence type="ECO:0000313" key="5">
    <source>
        <dbReference type="Proteomes" id="UP000241769"/>
    </source>
</evidence>
<keyword evidence="2" id="KW-0472">Membrane</keyword>
<keyword evidence="2" id="KW-0812">Transmembrane</keyword>
<dbReference type="SUPFAM" id="SSF103481">
    <property type="entry name" value="Multidrug resistance efflux transporter EmrE"/>
    <property type="match status" value="1"/>
</dbReference>
<gene>
    <name evidence="4" type="ORF">PROFUN_13044</name>
</gene>
<feature type="transmembrane region" description="Helical" evidence="2">
    <location>
        <begin position="75"/>
        <end position="92"/>
    </location>
</feature>